<dbReference type="Pfam" id="PF02811">
    <property type="entry name" value="PHP"/>
    <property type="match status" value="1"/>
</dbReference>
<dbReference type="Proteomes" id="UP001412067">
    <property type="component" value="Unassembled WGS sequence"/>
</dbReference>
<feature type="domain" description="Polymerase/histidinol phosphatase N-terminal" evidence="2">
    <location>
        <begin position="48"/>
        <end position="113"/>
    </location>
</feature>
<evidence type="ECO:0000256" key="1">
    <source>
        <dbReference type="SAM" id="MobiDB-lite"/>
    </source>
</evidence>
<protein>
    <recommendedName>
        <fullName evidence="2">Polymerase/histidinol phosphatase N-terminal domain-containing protein</fullName>
    </recommendedName>
</protein>
<name>A0ABR2N029_9ASPA</name>
<dbReference type="CDD" id="cd07438">
    <property type="entry name" value="PHP_HisPPase_AMP"/>
    <property type="match status" value="1"/>
</dbReference>
<feature type="compositionally biased region" description="Basic residues" evidence="1">
    <location>
        <begin position="1"/>
        <end position="15"/>
    </location>
</feature>
<keyword evidence="4" id="KW-1185">Reference proteome</keyword>
<evidence type="ECO:0000259" key="2">
    <source>
        <dbReference type="SMART" id="SM00481"/>
    </source>
</evidence>
<sequence length="384" mass="41624">MGGGKRKGRGKSKKKPSPEQILASRYIHDWVFREDRDSTPPAGHRPVFEFHCHSKCSDGFLSPLSVVQKAHKRGVKVLALTDHDTMAGIPEAMEAANKLGILIIPGVEISSLYSEELNNLLTSIRSGRVLRSKDMLAKLNKLKLPLNWEHIVKIAGEGVSPGRLHVARAMVQAGHVENLKQAFNKYLYDGGPAYAKGSEPSAEVVVELIASTGGVAALAHPWALKNPAAVIRSLKAAGLHAMEVYRSDGKVDGFGELADLHSLIKLGGSDFHGRGGNDESELGSVNLPLVSIYRFLKLARPIWCNASKTILQSFAEEPSSQRLEKLTIFGRPGGCCCGGQVVDLCLSSWLMKEEGTEAEFDAIRLKLSQTVISNGEIQLPIATH</sequence>
<gene>
    <name evidence="3" type="ORF">KSP40_PGU003841</name>
</gene>
<accession>A0ABR2N029</accession>
<organism evidence="3 4">
    <name type="scientific">Platanthera guangdongensis</name>
    <dbReference type="NCBI Taxonomy" id="2320717"/>
    <lineage>
        <taxon>Eukaryota</taxon>
        <taxon>Viridiplantae</taxon>
        <taxon>Streptophyta</taxon>
        <taxon>Embryophyta</taxon>
        <taxon>Tracheophyta</taxon>
        <taxon>Spermatophyta</taxon>
        <taxon>Magnoliopsida</taxon>
        <taxon>Liliopsida</taxon>
        <taxon>Asparagales</taxon>
        <taxon>Orchidaceae</taxon>
        <taxon>Orchidoideae</taxon>
        <taxon>Orchideae</taxon>
        <taxon>Orchidinae</taxon>
        <taxon>Platanthera</taxon>
    </lineage>
</organism>
<reference evidence="3 4" key="1">
    <citation type="journal article" date="2022" name="Nat. Plants">
        <title>Genomes of leafy and leafless Platanthera orchids illuminate the evolution of mycoheterotrophy.</title>
        <authorList>
            <person name="Li M.H."/>
            <person name="Liu K.W."/>
            <person name="Li Z."/>
            <person name="Lu H.C."/>
            <person name="Ye Q.L."/>
            <person name="Zhang D."/>
            <person name="Wang J.Y."/>
            <person name="Li Y.F."/>
            <person name="Zhong Z.M."/>
            <person name="Liu X."/>
            <person name="Yu X."/>
            <person name="Liu D.K."/>
            <person name="Tu X.D."/>
            <person name="Liu B."/>
            <person name="Hao Y."/>
            <person name="Liao X.Y."/>
            <person name="Jiang Y.T."/>
            <person name="Sun W.H."/>
            <person name="Chen J."/>
            <person name="Chen Y.Q."/>
            <person name="Ai Y."/>
            <person name="Zhai J.W."/>
            <person name="Wu S.S."/>
            <person name="Zhou Z."/>
            <person name="Hsiao Y.Y."/>
            <person name="Wu W.L."/>
            <person name="Chen Y.Y."/>
            <person name="Lin Y.F."/>
            <person name="Hsu J.L."/>
            <person name="Li C.Y."/>
            <person name="Wang Z.W."/>
            <person name="Zhao X."/>
            <person name="Zhong W.Y."/>
            <person name="Ma X.K."/>
            <person name="Ma L."/>
            <person name="Huang J."/>
            <person name="Chen G.Z."/>
            <person name="Huang M.Z."/>
            <person name="Huang L."/>
            <person name="Peng D.H."/>
            <person name="Luo Y.B."/>
            <person name="Zou S.Q."/>
            <person name="Chen S.P."/>
            <person name="Lan S."/>
            <person name="Tsai W.C."/>
            <person name="Van de Peer Y."/>
            <person name="Liu Z.J."/>
        </authorList>
    </citation>
    <scope>NUCLEOTIDE SEQUENCE [LARGE SCALE GENOMIC DNA]</scope>
    <source>
        <strain evidence="3">Lor288</strain>
    </source>
</reference>
<dbReference type="InterPro" id="IPR052018">
    <property type="entry name" value="PHP_domain"/>
</dbReference>
<dbReference type="SMART" id="SM00481">
    <property type="entry name" value="POLIIIAc"/>
    <property type="match status" value="1"/>
</dbReference>
<dbReference type="Gene3D" id="1.10.150.650">
    <property type="match status" value="1"/>
</dbReference>
<dbReference type="EMBL" id="JBBWWR010000003">
    <property type="protein sequence ID" value="KAK8969457.1"/>
    <property type="molecule type" value="Genomic_DNA"/>
</dbReference>
<dbReference type="SUPFAM" id="SSF89550">
    <property type="entry name" value="PHP domain-like"/>
    <property type="match status" value="1"/>
</dbReference>
<feature type="region of interest" description="Disordered" evidence="1">
    <location>
        <begin position="1"/>
        <end position="20"/>
    </location>
</feature>
<evidence type="ECO:0000313" key="4">
    <source>
        <dbReference type="Proteomes" id="UP001412067"/>
    </source>
</evidence>
<dbReference type="PANTHER" id="PTHR42924:SF3">
    <property type="entry name" value="POLYMERASE_HISTIDINOL PHOSPHATASE N-TERMINAL DOMAIN-CONTAINING PROTEIN"/>
    <property type="match status" value="1"/>
</dbReference>
<comment type="caution">
    <text evidence="3">The sequence shown here is derived from an EMBL/GenBank/DDBJ whole genome shotgun (WGS) entry which is preliminary data.</text>
</comment>
<dbReference type="InterPro" id="IPR004013">
    <property type="entry name" value="PHP_dom"/>
</dbReference>
<dbReference type="Gene3D" id="3.20.20.140">
    <property type="entry name" value="Metal-dependent hydrolases"/>
    <property type="match status" value="1"/>
</dbReference>
<evidence type="ECO:0000313" key="3">
    <source>
        <dbReference type="EMBL" id="KAK8969457.1"/>
    </source>
</evidence>
<dbReference type="InterPro" id="IPR003141">
    <property type="entry name" value="Pol/His_phosphatase_N"/>
</dbReference>
<proteinExistence type="predicted"/>
<dbReference type="InterPro" id="IPR016195">
    <property type="entry name" value="Pol/histidinol_Pase-like"/>
</dbReference>
<dbReference type="PANTHER" id="PTHR42924">
    <property type="entry name" value="EXONUCLEASE"/>
    <property type="match status" value="1"/>
</dbReference>